<keyword evidence="3" id="KW-1185">Reference proteome</keyword>
<dbReference type="OrthoDB" id="2743412at2759"/>
<sequence>MVSFTVIVSSAVVKGARFGTMASKVKSTFSKLSKPGVVPVTANRLRRRRPHRELRKRASRKSLPSVLAPLPDDLATPLLTQFEAGLSMLPLEVDVVSDDSHSSQGTESTLVDSDTAEESKKRSHSSFTRSKAAQNVAAVTSSPTATDLRYDATNDVFYAREEANASELALSEIKVVAKDILPQEEYYAAEGLVPTEGYEISLEVQ</sequence>
<reference evidence="2" key="1">
    <citation type="submission" date="2014-01" db="EMBL/GenBank/DDBJ databases">
        <title>The genome of the white-rot fungus Pycnoporus cinnabarinus: a basidiomycete model with a versatile arsenal for lignocellulosic biomass breakdown.</title>
        <authorList>
            <person name="Levasseur A."/>
            <person name="Lomascolo A."/>
            <person name="Ruiz-Duenas F.J."/>
            <person name="Uzan E."/>
            <person name="Piumi F."/>
            <person name="Kues U."/>
            <person name="Ram A.F.J."/>
            <person name="Murat C."/>
            <person name="Haon M."/>
            <person name="Benoit I."/>
            <person name="Arfi Y."/>
            <person name="Chevret D."/>
            <person name="Drula E."/>
            <person name="Kwon M.J."/>
            <person name="Gouret P."/>
            <person name="Lesage-Meessen L."/>
            <person name="Lombard V."/>
            <person name="Mariette J."/>
            <person name="Noirot C."/>
            <person name="Park J."/>
            <person name="Patyshakuliyeva A."/>
            <person name="Wieneger R.A.B."/>
            <person name="Wosten H.A.B."/>
            <person name="Martin F."/>
            <person name="Coutinho P.M."/>
            <person name="de Vries R."/>
            <person name="Martinez A.T."/>
            <person name="Klopp C."/>
            <person name="Pontarotti P."/>
            <person name="Henrissat B."/>
            <person name="Record E."/>
        </authorList>
    </citation>
    <scope>NUCLEOTIDE SEQUENCE [LARGE SCALE GENOMIC DNA]</scope>
    <source>
        <strain evidence="2">BRFM137</strain>
    </source>
</reference>
<dbReference type="EMBL" id="CCBP010000020">
    <property type="protein sequence ID" value="CDO68514.1"/>
    <property type="molecule type" value="Genomic_DNA"/>
</dbReference>
<dbReference type="Proteomes" id="UP000029665">
    <property type="component" value="Unassembled WGS sequence"/>
</dbReference>
<comment type="caution">
    <text evidence="2">The sequence shown here is derived from an EMBL/GenBank/DDBJ whole genome shotgun (WGS) entry which is preliminary data.</text>
</comment>
<evidence type="ECO:0000313" key="3">
    <source>
        <dbReference type="Proteomes" id="UP000029665"/>
    </source>
</evidence>
<gene>
    <name evidence="2" type="ORF">BN946_scf184998.g11</name>
</gene>
<evidence type="ECO:0000256" key="1">
    <source>
        <dbReference type="SAM" id="MobiDB-lite"/>
    </source>
</evidence>
<dbReference type="OMA" id="LAGCEYP"/>
<protein>
    <submittedName>
        <fullName evidence="2">Uncharacterized protein</fullName>
    </submittedName>
</protein>
<organism evidence="2 3">
    <name type="scientific">Pycnoporus cinnabarinus</name>
    <name type="common">Cinnabar-red polypore</name>
    <name type="synonym">Trametes cinnabarina</name>
    <dbReference type="NCBI Taxonomy" id="5643"/>
    <lineage>
        <taxon>Eukaryota</taxon>
        <taxon>Fungi</taxon>
        <taxon>Dikarya</taxon>
        <taxon>Basidiomycota</taxon>
        <taxon>Agaricomycotina</taxon>
        <taxon>Agaricomycetes</taxon>
        <taxon>Polyporales</taxon>
        <taxon>Polyporaceae</taxon>
        <taxon>Trametes</taxon>
    </lineage>
</organism>
<accession>A0A060S8B2</accession>
<evidence type="ECO:0000313" key="2">
    <source>
        <dbReference type="EMBL" id="CDO68514.1"/>
    </source>
</evidence>
<proteinExistence type="predicted"/>
<dbReference type="HOGENOM" id="CLU_1338109_0_0_1"/>
<name>A0A060S8B2_PYCCI</name>
<dbReference type="AlphaFoldDB" id="A0A060S8B2"/>
<feature type="region of interest" description="Disordered" evidence="1">
    <location>
        <begin position="97"/>
        <end position="130"/>
    </location>
</feature>